<keyword evidence="9 13" id="KW-0133">Cell shape</keyword>
<dbReference type="OrthoDB" id="9787225at2"/>
<dbReference type="EMBL" id="AEIU01000069">
    <property type="protein sequence ID" value="EFP96731.1"/>
    <property type="molecule type" value="Genomic_DNA"/>
</dbReference>
<evidence type="ECO:0000256" key="4">
    <source>
        <dbReference type="ARBA" id="ARBA00022676"/>
    </source>
</evidence>
<keyword evidence="5" id="KW-0808">Transferase</keyword>
<evidence type="ECO:0000256" key="7">
    <source>
        <dbReference type="ARBA" id="ARBA00022764"/>
    </source>
</evidence>
<reference evidence="16 17" key="1">
    <citation type="journal article" date="2012" name="Int. J. Syst. Evol. Microbiol.">
        <title>Vibrio caribbeanicus sp. nov., isolated from the marine sponge Scleritoderma cyanea.</title>
        <authorList>
            <person name="Hoffmann M."/>
            <person name="Monday S.R."/>
            <person name="Allard M.W."/>
            <person name="Strain E.A."/>
            <person name="Whittaker P."/>
            <person name="Naum M."/>
            <person name="McCarthy P.J."/>
            <person name="Lopez J.V."/>
            <person name="Fischer M."/>
            <person name="Brown E.W."/>
        </authorList>
    </citation>
    <scope>NUCLEOTIDE SEQUENCE [LARGE SCALE GENOMIC DNA]</scope>
    <source>
        <strain evidence="16 17">ATCC BAA-2122</strain>
    </source>
</reference>
<evidence type="ECO:0000259" key="15">
    <source>
        <dbReference type="PROSITE" id="PS52029"/>
    </source>
</evidence>
<accession>E3BJG2</accession>
<sequence length="300" mass="33156">MRSYIAVALLISAPIFAESYRLPKEDSRLVGRVQYHQVEKGETLAGIAKHYHIGFLTLMAANKGVDPFLPAEGHALTIPTQIILPDVKRVGVVINLAELRLYYFDPDGQTVHIFPVGIGRIGRDTPVMQTSISQKRIKPTWTPPDSIRKSYLAEGIKLPPVVPAGPDNPLGNHALRLAYGAGDYLIHGTNKDFGVGLRVSSGCIRMEPNDIEWLFSQVQIGERVKIINQPIKMTLEPDRSVFLEVHEPLTRGDGIKTELSLPLELSWWFEEFNLSDSKAKAAIAAQNGIPVEIALPSVNK</sequence>
<comment type="pathway">
    <text evidence="12">Glycan biosynthesis.</text>
</comment>
<dbReference type="CDD" id="cd16913">
    <property type="entry name" value="YkuD_like"/>
    <property type="match status" value="1"/>
</dbReference>
<dbReference type="InterPro" id="IPR050979">
    <property type="entry name" value="LD-transpeptidase"/>
</dbReference>
<feature type="active site" description="Proton donor/acceptor" evidence="13">
    <location>
        <position position="187"/>
    </location>
</feature>
<evidence type="ECO:0000256" key="10">
    <source>
        <dbReference type="ARBA" id="ARBA00022984"/>
    </source>
</evidence>
<dbReference type="Gene3D" id="3.10.350.10">
    <property type="entry name" value="LysM domain"/>
    <property type="match status" value="1"/>
</dbReference>
<evidence type="ECO:0000256" key="3">
    <source>
        <dbReference type="ARBA" id="ARBA00005992"/>
    </source>
</evidence>
<evidence type="ECO:0000256" key="12">
    <source>
        <dbReference type="ARBA" id="ARBA00060592"/>
    </source>
</evidence>
<evidence type="ECO:0000259" key="14">
    <source>
        <dbReference type="PROSITE" id="PS51782"/>
    </source>
</evidence>
<dbReference type="Pfam" id="PF01476">
    <property type="entry name" value="LysM"/>
    <property type="match status" value="1"/>
</dbReference>
<evidence type="ECO:0000313" key="16">
    <source>
        <dbReference type="EMBL" id="EFP96731.1"/>
    </source>
</evidence>
<feature type="domain" description="LysM" evidence="14">
    <location>
        <begin position="34"/>
        <end position="78"/>
    </location>
</feature>
<dbReference type="InterPro" id="IPR036779">
    <property type="entry name" value="LysM_dom_sf"/>
</dbReference>
<dbReference type="RefSeq" id="WP_009601163.1">
    <property type="nucleotide sequence ID" value="NZ_AEIU01000069.1"/>
</dbReference>
<comment type="subcellular location">
    <subcellularLocation>
        <location evidence="1">Periplasm</location>
    </subcellularLocation>
</comment>
<comment type="pathway">
    <text evidence="2 13">Cell wall biogenesis; peptidoglycan biosynthesis.</text>
</comment>
<dbReference type="GO" id="GO:0018104">
    <property type="term" value="P:peptidoglycan-protein cross-linking"/>
    <property type="evidence" value="ECO:0007669"/>
    <property type="project" value="TreeGrafter"/>
</dbReference>
<dbReference type="GO" id="GO:0071555">
    <property type="term" value="P:cell wall organization"/>
    <property type="evidence" value="ECO:0007669"/>
    <property type="project" value="UniProtKB-UniRule"/>
</dbReference>
<dbReference type="InterPro" id="IPR005490">
    <property type="entry name" value="LD_TPept_cat_dom"/>
</dbReference>
<keyword evidence="7" id="KW-0574">Periplasm</keyword>
<evidence type="ECO:0000256" key="1">
    <source>
        <dbReference type="ARBA" id="ARBA00004418"/>
    </source>
</evidence>
<dbReference type="SUPFAM" id="SSF54106">
    <property type="entry name" value="LysM domain"/>
    <property type="match status" value="1"/>
</dbReference>
<feature type="domain" description="L,D-TPase catalytic" evidence="15">
    <location>
        <begin position="90"/>
        <end position="227"/>
    </location>
</feature>
<dbReference type="PANTHER" id="PTHR30582:SF24">
    <property type="entry name" value="L,D-TRANSPEPTIDASE ERFK_SRFK-RELATED"/>
    <property type="match status" value="1"/>
</dbReference>
<dbReference type="SMART" id="SM00257">
    <property type="entry name" value="LysM"/>
    <property type="match status" value="1"/>
</dbReference>
<dbReference type="GO" id="GO:0016757">
    <property type="term" value="F:glycosyltransferase activity"/>
    <property type="evidence" value="ECO:0007669"/>
    <property type="project" value="UniProtKB-KW"/>
</dbReference>
<evidence type="ECO:0000313" key="17">
    <source>
        <dbReference type="Proteomes" id="UP000002943"/>
    </source>
</evidence>
<dbReference type="InterPro" id="IPR038063">
    <property type="entry name" value="Transpep_catalytic_dom"/>
</dbReference>
<proteinExistence type="inferred from homology"/>
<dbReference type="AlphaFoldDB" id="E3BJG2"/>
<evidence type="ECO:0000256" key="6">
    <source>
        <dbReference type="ARBA" id="ARBA00022729"/>
    </source>
</evidence>
<dbReference type="InterPro" id="IPR018392">
    <property type="entry name" value="LysM"/>
</dbReference>
<dbReference type="SUPFAM" id="SSF141523">
    <property type="entry name" value="L,D-transpeptidase catalytic domain-like"/>
    <property type="match status" value="1"/>
</dbReference>
<dbReference type="FunFam" id="3.10.350.10:FF:000024">
    <property type="entry name" value="Hypothetical exported protein"/>
    <property type="match status" value="1"/>
</dbReference>
<evidence type="ECO:0000256" key="2">
    <source>
        <dbReference type="ARBA" id="ARBA00004752"/>
    </source>
</evidence>
<keyword evidence="17" id="KW-1185">Reference proteome</keyword>
<evidence type="ECO:0000256" key="11">
    <source>
        <dbReference type="ARBA" id="ARBA00023316"/>
    </source>
</evidence>
<dbReference type="PROSITE" id="PS52029">
    <property type="entry name" value="LD_TPASE"/>
    <property type="match status" value="1"/>
</dbReference>
<dbReference type="GO" id="GO:0042597">
    <property type="term" value="C:periplasmic space"/>
    <property type="evidence" value="ECO:0007669"/>
    <property type="project" value="UniProtKB-SubCell"/>
</dbReference>
<evidence type="ECO:0000256" key="8">
    <source>
        <dbReference type="ARBA" id="ARBA00022801"/>
    </source>
</evidence>
<name>E3BJG2_9VIBR</name>
<dbReference type="eggNOG" id="COG1376">
    <property type="taxonomic scope" value="Bacteria"/>
</dbReference>
<dbReference type="GO" id="GO:0008360">
    <property type="term" value="P:regulation of cell shape"/>
    <property type="evidence" value="ECO:0007669"/>
    <property type="project" value="UniProtKB-UniRule"/>
</dbReference>
<comment type="similarity">
    <text evidence="3">Belongs to the YkuD family.</text>
</comment>
<evidence type="ECO:0000256" key="13">
    <source>
        <dbReference type="PROSITE-ProRule" id="PRU01373"/>
    </source>
</evidence>
<comment type="caution">
    <text evidence="16">The sequence shown here is derived from an EMBL/GenBank/DDBJ whole genome shotgun (WGS) entry which is preliminary data.</text>
</comment>
<dbReference type="Pfam" id="PF17969">
    <property type="entry name" value="Ldt_C"/>
    <property type="match status" value="1"/>
</dbReference>
<dbReference type="Gene3D" id="2.40.440.10">
    <property type="entry name" value="L,D-transpeptidase catalytic domain-like"/>
    <property type="match status" value="1"/>
</dbReference>
<dbReference type="UniPathway" id="UPA00219"/>
<protein>
    <submittedName>
        <fullName evidence="16">Uncharacterized protein</fullName>
    </submittedName>
</protein>
<keyword evidence="6" id="KW-0732">Signal</keyword>
<evidence type="ECO:0000256" key="5">
    <source>
        <dbReference type="ARBA" id="ARBA00022679"/>
    </source>
</evidence>
<dbReference type="FunFam" id="2.40.440.10:FF:000001">
    <property type="entry name" value="L,D-transpeptidase YbiS"/>
    <property type="match status" value="1"/>
</dbReference>
<dbReference type="Proteomes" id="UP000002943">
    <property type="component" value="Unassembled WGS sequence"/>
</dbReference>
<dbReference type="InterPro" id="IPR041597">
    <property type="entry name" value="Ldt_C"/>
</dbReference>
<dbReference type="GO" id="GO:0071972">
    <property type="term" value="F:peptidoglycan L,D-transpeptidase activity"/>
    <property type="evidence" value="ECO:0007669"/>
    <property type="project" value="TreeGrafter"/>
</dbReference>
<organism evidence="16 17">
    <name type="scientific">Vibrio caribbeanicus ATCC BAA-2122</name>
    <dbReference type="NCBI Taxonomy" id="796620"/>
    <lineage>
        <taxon>Bacteria</taxon>
        <taxon>Pseudomonadati</taxon>
        <taxon>Pseudomonadota</taxon>
        <taxon>Gammaproteobacteria</taxon>
        <taxon>Vibrionales</taxon>
        <taxon>Vibrionaceae</taxon>
        <taxon>Vibrio</taxon>
    </lineage>
</organism>
<dbReference type="CDD" id="cd00118">
    <property type="entry name" value="LysM"/>
    <property type="match status" value="1"/>
</dbReference>
<dbReference type="STRING" id="796620.VIBC2010_07174"/>
<keyword evidence="10 13" id="KW-0573">Peptidoglycan synthesis</keyword>
<gene>
    <name evidence="16" type="ORF">VIBC2010_07174</name>
</gene>
<evidence type="ECO:0000256" key="9">
    <source>
        <dbReference type="ARBA" id="ARBA00022960"/>
    </source>
</evidence>
<keyword evidence="11 13" id="KW-0961">Cell wall biogenesis/degradation</keyword>
<feature type="active site" description="Nucleophile" evidence="13">
    <location>
        <position position="203"/>
    </location>
</feature>
<keyword evidence="8" id="KW-0378">Hydrolase</keyword>
<dbReference type="Pfam" id="PF03734">
    <property type="entry name" value="YkuD"/>
    <property type="match status" value="1"/>
</dbReference>
<dbReference type="PROSITE" id="PS51782">
    <property type="entry name" value="LYSM"/>
    <property type="match status" value="1"/>
</dbReference>
<dbReference type="PANTHER" id="PTHR30582">
    <property type="entry name" value="L,D-TRANSPEPTIDASE"/>
    <property type="match status" value="1"/>
</dbReference>
<keyword evidence="4" id="KW-0328">Glycosyltransferase</keyword>
<dbReference type="GO" id="GO:0005576">
    <property type="term" value="C:extracellular region"/>
    <property type="evidence" value="ECO:0007669"/>
    <property type="project" value="TreeGrafter"/>
</dbReference>